<gene>
    <name evidence="2" type="ORF">GUJ93_ZPchr0011g27837</name>
</gene>
<dbReference type="EMBL" id="JAAALK010000081">
    <property type="protein sequence ID" value="KAG8089852.1"/>
    <property type="molecule type" value="Genomic_DNA"/>
</dbReference>
<evidence type="ECO:0000256" key="1">
    <source>
        <dbReference type="SAM" id="MobiDB-lite"/>
    </source>
</evidence>
<organism evidence="2 3">
    <name type="scientific">Zizania palustris</name>
    <name type="common">Northern wild rice</name>
    <dbReference type="NCBI Taxonomy" id="103762"/>
    <lineage>
        <taxon>Eukaryota</taxon>
        <taxon>Viridiplantae</taxon>
        <taxon>Streptophyta</taxon>
        <taxon>Embryophyta</taxon>
        <taxon>Tracheophyta</taxon>
        <taxon>Spermatophyta</taxon>
        <taxon>Magnoliopsida</taxon>
        <taxon>Liliopsida</taxon>
        <taxon>Poales</taxon>
        <taxon>Poaceae</taxon>
        <taxon>BOP clade</taxon>
        <taxon>Oryzoideae</taxon>
        <taxon>Oryzeae</taxon>
        <taxon>Zizaniinae</taxon>
        <taxon>Zizania</taxon>
    </lineage>
</organism>
<feature type="region of interest" description="Disordered" evidence="1">
    <location>
        <begin position="72"/>
        <end position="114"/>
    </location>
</feature>
<evidence type="ECO:0000313" key="3">
    <source>
        <dbReference type="Proteomes" id="UP000729402"/>
    </source>
</evidence>
<dbReference type="Proteomes" id="UP000729402">
    <property type="component" value="Unassembled WGS sequence"/>
</dbReference>
<reference evidence="2" key="2">
    <citation type="submission" date="2021-02" db="EMBL/GenBank/DDBJ databases">
        <authorList>
            <person name="Kimball J.A."/>
            <person name="Haas M.W."/>
            <person name="Macchietto M."/>
            <person name="Kono T."/>
            <person name="Duquette J."/>
            <person name="Shao M."/>
        </authorList>
    </citation>
    <scope>NUCLEOTIDE SEQUENCE</scope>
    <source>
        <tissue evidence="2">Fresh leaf tissue</tissue>
    </source>
</reference>
<evidence type="ECO:0000313" key="2">
    <source>
        <dbReference type="EMBL" id="KAG8089852.1"/>
    </source>
</evidence>
<protein>
    <submittedName>
        <fullName evidence="2">Uncharacterized protein</fullName>
    </submittedName>
</protein>
<feature type="compositionally biased region" description="Basic and acidic residues" evidence="1">
    <location>
        <begin position="72"/>
        <end position="82"/>
    </location>
</feature>
<keyword evidence="3" id="KW-1185">Reference proteome</keyword>
<proteinExistence type="predicted"/>
<name>A0A8J5WK24_ZIZPA</name>
<sequence>MGSGDDMKELIEKLTAKIDDVKTSIDKLAPLARVAEQLTTLPSKVVALQSSAFENQEQVRALNLAIPRAENAQREGRAHAEENGNTTCEGSINRARQGPVPVLENNRQPPKDRFRQLPLEQPTKLSPRPLHGLCGGGRSHMGQALPGAAGHIGTTGPFQSCTKENPVASLANGSGFVFCTGHRPSYRFGVAISWDRSSLGHTRWLHA</sequence>
<dbReference type="AlphaFoldDB" id="A0A8J5WK24"/>
<comment type="caution">
    <text evidence="2">The sequence shown here is derived from an EMBL/GenBank/DDBJ whole genome shotgun (WGS) entry which is preliminary data.</text>
</comment>
<accession>A0A8J5WK24</accession>
<reference evidence="2" key="1">
    <citation type="journal article" date="2021" name="bioRxiv">
        <title>Whole Genome Assembly and Annotation of Northern Wild Rice, Zizania palustris L., Supports a Whole Genome Duplication in the Zizania Genus.</title>
        <authorList>
            <person name="Haas M."/>
            <person name="Kono T."/>
            <person name="Macchietto M."/>
            <person name="Millas R."/>
            <person name="McGilp L."/>
            <person name="Shao M."/>
            <person name="Duquette J."/>
            <person name="Hirsch C.N."/>
            <person name="Kimball J."/>
        </authorList>
    </citation>
    <scope>NUCLEOTIDE SEQUENCE</scope>
    <source>
        <tissue evidence="2">Fresh leaf tissue</tissue>
    </source>
</reference>